<evidence type="ECO:0000256" key="3">
    <source>
        <dbReference type="ARBA" id="ARBA00022801"/>
    </source>
</evidence>
<dbReference type="PANTHER" id="PTHR12378">
    <property type="entry name" value="DESUMOYLATING ISOPEPTIDASE"/>
    <property type="match status" value="1"/>
</dbReference>
<dbReference type="InterPro" id="IPR013766">
    <property type="entry name" value="Thioredoxin_domain"/>
</dbReference>
<evidence type="ECO:0000256" key="4">
    <source>
        <dbReference type="SAM" id="MobiDB-lite"/>
    </source>
</evidence>
<dbReference type="SUPFAM" id="SSF52833">
    <property type="entry name" value="Thioredoxin-like"/>
    <property type="match status" value="1"/>
</dbReference>
<dbReference type="PROSITE" id="PS51858">
    <property type="entry name" value="PPPDE"/>
    <property type="match status" value="1"/>
</dbReference>
<evidence type="ECO:0008006" key="10">
    <source>
        <dbReference type="Google" id="ProtNLM"/>
    </source>
</evidence>
<feature type="region of interest" description="Disordered" evidence="4">
    <location>
        <begin position="149"/>
        <end position="244"/>
    </location>
</feature>
<dbReference type="InterPro" id="IPR036249">
    <property type="entry name" value="Thioredoxin-like_sf"/>
</dbReference>
<evidence type="ECO:0000256" key="2">
    <source>
        <dbReference type="ARBA" id="ARBA00022670"/>
    </source>
</evidence>
<evidence type="ECO:0000313" key="8">
    <source>
        <dbReference type="EMBL" id="KAK6006297.1"/>
    </source>
</evidence>
<accession>A0ABR0TPM4</accession>
<feature type="domain" description="PPPDE" evidence="7">
    <location>
        <begin position="1"/>
        <end position="141"/>
    </location>
</feature>
<dbReference type="PROSITE" id="PS51396">
    <property type="entry name" value="PUL"/>
    <property type="match status" value="1"/>
</dbReference>
<feature type="compositionally biased region" description="Basic and acidic residues" evidence="4">
    <location>
        <begin position="161"/>
        <end position="172"/>
    </location>
</feature>
<evidence type="ECO:0000256" key="1">
    <source>
        <dbReference type="ARBA" id="ARBA00008140"/>
    </source>
</evidence>
<dbReference type="InterPro" id="IPR011989">
    <property type="entry name" value="ARM-like"/>
</dbReference>
<dbReference type="Gene3D" id="3.40.30.10">
    <property type="entry name" value="Glutaredoxin"/>
    <property type="match status" value="1"/>
</dbReference>
<sequence length="671" mass="73637">MDVELYVYDLSQGLARMMSQGLLGIHIDAVYHTSLVFGGVEYFYGAGVQTCYPGSTHHGQPMEKIKLGKTEIPLDDILEYLDSLKETYTAESYDLFKHNCNNFSNDFSMFLVGRGIPDHITALPETVLNTPFGSMMKQRLDAEMRHITQAAVPPENNPMIQRERREQRDEANRSSQNGISSSASTSAQQNGSDQTPPKKKPKKLEVRSAGNADQTNGSQTQAQSPQQTAKKQPKKLEVRDGAAAKADGVHGSVYNVTQLSSVDNLLSGAKDKCAVIFFTSSTCGPCKMAYPTYDSLAAEHTSVPFIKIDINEAHALASKYQIRATPTFMTFLHGKKDSEWTGANPAQLKANVESLLQQAFPPHPHLQVRVPTLQFGRLSPITYSKIPPLDKVLVKMGDQSRNKSVVAMKNFISSRSSNTSDLPALPDLPAFASWLRQSPSQLSSDVLFTAYDVLRCALVDQRISGWFAEESSPGDSETLTYLINHVLTLINDDACPYNLRLVTIQLACNLFTSDLFIKSAFSSDHNSGLPAMLVQVATASLLAEPDKPAVRAAASSLAFNIAATVYRIRREKNREALQESSEVELAASLLEMMTTELESREEKKDAATGTDMLKTAIFAFAYLIYCAPQGGELHDLCSAMDAKAAILKLKEIKDLAKVASEVGEQLLGKNW</sequence>
<dbReference type="InterPro" id="IPR008580">
    <property type="entry name" value="PPPDE_dom"/>
</dbReference>
<comment type="caution">
    <text evidence="8">The sequence shown here is derived from an EMBL/GenBank/DDBJ whole genome shotgun (WGS) entry which is preliminary data.</text>
</comment>
<keyword evidence="9" id="KW-1185">Reference proteome</keyword>
<evidence type="ECO:0000259" key="7">
    <source>
        <dbReference type="PROSITE" id="PS51858"/>
    </source>
</evidence>
<evidence type="ECO:0000259" key="6">
    <source>
        <dbReference type="PROSITE" id="PS51396"/>
    </source>
</evidence>
<dbReference type="Proteomes" id="UP001341245">
    <property type="component" value="Unassembled WGS sequence"/>
</dbReference>
<comment type="similarity">
    <text evidence="1">Belongs to the DeSI family.</text>
</comment>
<dbReference type="Gene3D" id="1.25.10.10">
    <property type="entry name" value="Leucine-rich Repeat Variant"/>
    <property type="match status" value="1"/>
</dbReference>
<dbReference type="Pfam" id="PF08324">
    <property type="entry name" value="PUL"/>
    <property type="match status" value="1"/>
</dbReference>
<dbReference type="SMART" id="SM01179">
    <property type="entry name" value="DUF862"/>
    <property type="match status" value="1"/>
</dbReference>
<keyword evidence="3" id="KW-0378">Hydrolase</keyword>
<name>A0ABR0TPM4_AURPU</name>
<dbReference type="PROSITE" id="PS51352">
    <property type="entry name" value="THIOREDOXIN_2"/>
    <property type="match status" value="1"/>
</dbReference>
<dbReference type="Pfam" id="PF00085">
    <property type="entry name" value="Thioredoxin"/>
    <property type="match status" value="1"/>
</dbReference>
<dbReference type="InterPro" id="IPR042266">
    <property type="entry name" value="PPPDE_sf"/>
</dbReference>
<reference evidence="8 9" key="1">
    <citation type="submission" date="2023-11" db="EMBL/GenBank/DDBJ databases">
        <title>Draft genome sequence and annotation of the polyextremotolerant black yeast-like fungus Aureobasidium pullulans NRRL 62042.</title>
        <authorList>
            <person name="Dielentheis-Frenken M.R.E."/>
            <person name="Wibberg D."/>
            <person name="Blank L.M."/>
            <person name="Tiso T."/>
        </authorList>
    </citation>
    <scope>NUCLEOTIDE SEQUENCE [LARGE SCALE GENOMIC DNA]</scope>
    <source>
        <strain evidence="8 9">NRRL 62042</strain>
    </source>
</reference>
<dbReference type="PANTHER" id="PTHR12378:SF7">
    <property type="entry name" value="DESUMOYLATING ISOPEPTIDASE 1"/>
    <property type="match status" value="1"/>
</dbReference>
<dbReference type="InterPro" id="IPR013535">
    <property type="entry name" value="PUL_dom"/>
</dbReference>
<evidence type="ECO:0000313" key="9">
    <source>
        <dbReference type="Proteomes" id="UP001341245"/>
    </source>
</evidence>
<dbReference type="EMBL" id="JASGXD010000004">
    <property type="protein sequence ID" value="KAK6006297.1"/>
    <property type="molecule type" value="Genomic_DNA"/>
</dbReference>
<keyword evidence="2" id="KW-0645">Protease</keyword>
<gene>
    <name evidence="8" type="ORF">QM012_006707</name>
</gene>
<feature type="compositionally biased region" description="Polar residues" evidence="4">
    <location>
        <begin position="173"/>
        <end position="195"/>
    </location>
</feature>
<evidence type="ECO:0000259" key="5">
    <source>
        <dbReference type="PROSITE" id="PS51352"/>
    </source>
</evidence>
<dbReference type="Gene3D" id="3.90.1720.30">
    <property type="entry name" value="PPPDE domains"/>
    <property type="match status" value="1"/>
</dbReference>
<dbReference type="CDD" id="cd02947">
    <property type="entry name" value="TRX_family"/>
    <property type="match status" value="1"/>
</dbReference>
<protein>
    <recommendedName>
        <fullName evidence="10">DUF862-domain-containing protein</fullName>
    </recommendedName>
</protein>
<feature type="domain" description="Thioredoxin" evidence="5">
    <location>
        <begin position="218"/>
        <end position="357"/>
    </location>
</feature>
<organism evidence="8 9">
    <name type="scientific">Aureobasidium pullulans</name>
    <name type="common">Black yeast</name>
    <name type="synonym">Pullularia pullulans</name>
    <dbReference type="NCBI Taxonomy" id="5580"/>
    <lineage>
        <taxon>Eukaryota</taxon>
        <taxon>Fungi</taxon>
        <taxon>Dikarya</taxon>
        <taxon>Ascomycota</taxon>
        <taxon>Pezizomycotina</taxon>
        <taxon>Dothideomycetes</taxon>
        <taxon>Dothideomycetidae</taxon>
        <taxon>Dothideales</taxon>
        <taxon>Saccotheciaceae</taxon>
        <taxon>Aureobasidium</taxon>
    </lineage>
</organism>
<feature type="compositionally biased region" description="Low complexity" evidence="4">
    <location>
        <begin position="218"/>
        <end position="230"/>
    </location>
</feature>
<proteinExistence type="inferred from homology"/>
<dbReference type="Pfam" id="PF05903">
    <property type="entry name" value="Peptidase_C97"/>
    <property type="match status" value="1"/>
</dbReference>
<feature type="domain" description="PUL" evidence="6">
    <location>
        <begin position="358"/>
        <end position="669"/>
    </location>
</feature>